<keyword evidence="5 7" id="KW-1133">Transmembrane helix</keyword>
<evidence type="ECO:0000259" key="8">
    <source>
        <dbReference type="Pfam" id="PF04239"/>
    </source>
</evidence>
<evidence type="ECO:0000256" key="6">
    <source>
        <dbReference type="ARBA" id="ARBA00023136"/>
    </source>
</evidence>
<comment type="subcellular location">
    <subcellularLocation>
        <location evidence="1">Cell membrane</location>
        <topology evidence="1">Multi-pass membrane protein</topology>
    </subcellularLocation>
</comment>
<evidence type="ECO:0000313" key="10">
    <source>
        <dbReference type="EMBL" id="MFE8699397.1"/>
    </source>
</evidence>
<dbReference type="InterPro" id="IPR048454">
    <property type="entry name" value="YetF_N"/>
</dbReference>
<protein>
    <submittedName>
        <fullName evidence="10">YetF domain-containing protein</fullName>
    </submittedName>
</protein>
<reference evidence="10 11" key="1">
    <citation type="submission" date="2024-08" db="EMBL/GenBank/DDBJ databases">
        <title>Two novel Cytobacillus novel species.</title>
        <authorList>
            <person name="Liu G."/>
        </authorList>
    </citation>
    <scope>NUCLEOTIDE SEQUENCE [LARGE SCALE GENOMIC DNA]</scope>
    <source>
        <strain evidence="10 11">FJAT-54145</strain>
    </source>
</reference>
<dbReference type="RefSeq" id="WP_389357561.1">
    <property type="nucleotide sequence ID" value="NZ_JBIACK010000001.1"/>
</dbReference>
<dbReference type="PANTHER" id="PTHR34582">
    <property type="entry name" value="UPF0702 TRANSMEMBRANE PROTEIN YCAP"/>
    <property type="match status" value="1"/>
</dbReference>
<keyword evidence="4 7" id="KW-0812">Transmembrane</keyword>
<evidence type="ECO:0000256" key="5">
    <source>
        <dbReference type="ARBA" id="ARBA00022989"/>
    </source>
</evidence>
<evidence type="ECO:0000256" key="1">
    <source>
        <dbReference type="ARBA" id="ARBA00004651"/>
    </source>
</evidence>
<keyword evidence="11" id="KW-1185">Reference proteome</keyword>
<keyword evidence="3" id="KW-1003">Cell membrane</keyword>
<feature type="transmembrane region" description="Helical" evidence="7">
    <location>
        <begin position="59"/>
        <end position="79"/>
    </location>
</feature>
<dbReference type="Pfam" id="PF04239">
    <property type="entry name" value="DUF421"/>
    <property type="match status" value="1"/>
</dbReference>
<accession>A0ABW6K746</accession>
<sequence length="230" mass="26510">MNHYLMTASELIFGFIILFIVTKSLGKTQFSQITPFDFISALVLGELVGNAVYDHEVKILEILFAVVLWGVLIYFTELITQKYRKTRKVLEGEPNIVIHKGQIKYDTLKSSRLDINQLQSLIRQQGYFSLQDVEYAILETNGMVSVLPKPENDTPKMSDLNLPTQPAHLPITLILDGEVLYDNLKEVGFDENWLKKQLSKQGVTEYKEVLYAEWREDSPLYLNKYEKKSV</sequence>
<dbReference type="Pfam" id="PF20730">
    <property type="entry name" value="YetF_N"/>
    <property type="match status" value="1"/>
</dbReference>
<dbReference type="InterPro" id="IPR023090">
    <property type="entry name" value="UPF0702_alpha/beta_dom_sf"/>
</dbReference>
<comment type="similarity">
    <text evidence="2">Belongs to the UPF0702 family.</text>
</comment>
<evidence type="ECO:0000256" key="7">
    <source>
        <dbReference type="SAM" id="Phobius"/>
    </source>
</evidence>
<evidence type="ECO:0000256" key="2">
    <source>
        <dbReference type="ARBA" id="ARBA00006448"/>
    </source>
</evidence>
<gene>
    <name evidence="10" type="ORF">ACFYKX_02040</name>
</gene>
<feature type="domain" description="YetF C-terminal" evidence="8">
    <location>
        <begin position="81"/>
        <end position="214"/>
    </location>
</feature>
<evidence type="ECO:0000313" key="11">
    <source>
        <dbReference type="Proteomes" id="UP001601059"/>
    </source>
</evidence>
<feature type="domain" description="YetF-like N-terminal transmembrane" evidence="9">
    <location>
        <begin position="4"/>
        <end position="79"/>
    </location>
</feature>
<dbReference type="EMBL" id="JBIACK010000001">
    <property type="protein sequence ID" value="MFE8699397.1"/>
    <property type="molecule type" value="Genomic_DNA"/>
</dbReference>
<name>A0ABW6K746_9BACI</name>
<proteinExistence type="inferred from homology"/>
<organism evidence="10 11">
    <name type="scientific">Cytobacillus spartinae</name>
    <dbReference type="NCBI Taxonomy" id="3299023"/>
    <lineage>
        <taxon>Bacteria</taxon>
        <taxon>Bacillati</taxon>
        <taxon>Bacillota</taxon>
        <taxon>Bacilli</taxon>
        <taxon>Bacillales</taxon>
        <taxon>Bacillaceae</taxon>
        <taxon>Cytobacillus</taxon>
    </lineage>
</organism>
<comment type="caution">
    <text evidence="10">The sequence shown here is derived from an EMBL/GenBank/DDBJ whole genome shotgun (WGS) entry which is preliminary data.</text>
</comment>
<evidence type="ECO:0000256" key="4">
    <source>
        <dbReference type="ARBA" id="ARBA00022692"/>
    </source>
</evidence>
<evidence type="ECO:0000256" key="3">
    <source>
        <dbReference type="ARBA" id="ARBA00022475"/>
    </source>
</evidence>
<dbReference type="PANTHER" id="PTHR34582:SF5">
    <property type="entry name" value="UPF0702 TRANSMEMBRANE PROTEIN YETF"/>
    <property type="match status" value="1"/>
</dbReference>
<feature type="transmembrane region" description="Helical" evidence="7">
    <location>
        <begin position="6"/>
        <end position="26"/>
    </location>
</feature>
<dbReference type="Gene3D" id="3.30.240.20">
    <property type="entry name" value="bsu07140 like domains"/>
    <property type="match status" value="2"/>
</dbReference>
<dbReference type="Proteomes" id="UP001601059">
    <property type="component" value="Unassembled WGS sequence"/>
</dbReference>
<dbReference type="InterPro" id="IPR007353">
    <property type="entry name" value="DUF421"/>
</dbReference>
<evidence type="ECO:0000259" key="9">
    <source>
        <dbReference type="Pfam" id="PF20730"/>
    </source>
</evidence>
<keyword evidence="6 7" id="KW-0472">Membrane</keyword>